<dbReference type="SUPFAM" id="SSF50978">
    <property type="entry name" value="WD40 repeat-like"/>
    <property type="match status" value="1"/>
</dbReference>
<keyword evidence="1" id="KW-0853">WD repeat</keyword>
<dbReference type="Gramene" id="ABO94128">
    <property type="protein sequence ID" value="ABO94128"/>
    <property type="gene ID" value="OSTLU_13752"/>
</dbReference>
<dbReference type="EMBL" id="CP000581">
    <property type="protein sequence ID" value="ABO94128.1"/>
    <property type="molecule type" value="Genomic_DNA"/>
</dbReference>
<dbReference type="Pfam" id="PF00400">
    <property type="entry name" value="WD40"/>
    <property type="match status" value="1"/>
</dbReference>
<evidence type="ECO:0000256" key="1">
    <source>
        <dbReference type="PROSITE-ProRule" id="PRU00221"/>
    </source>
</evidence>
<evidence type="ECO:0000256" key="2">
    <source>
        <dbReference type="SAM" id="MobiDB-lite"/>
    </source>
</evidence>
<feature type="repeat" description="WD" evidence="1">
    <location>
        <begin position="348"/>
        <end position="392"/>
    </location>
</feature>
<dbReference type="InterPro" id="IPR016024">
    <property type="entry name" value="ARM-type_fold"/>
</dbReference>
<dbReference type="InterPro" id="IPR049916">
    <property type="entry name" value="WDR72-like"/>
</dbReference>
<dbReference type="AlphaFoldDB" id="A4RR45"/>
<dbReference type="OMA" id="AFHRETQ"/>
<dbReference type="InterPro" id="IPR001680">
    <property type="entry name" value="WD40_rpt"/>
</dbReference>
<dbReference type="Gene3D" id="2.130.10.10">
    <property type="entry name" value="YVTN repeat-like/Quinoprotein amine dehydrogenase"/>
    <property type="match status" value="1"/>
</dbReference>
<dbReference type="SUPFAM" id="SSF48371">
    <property type="entry name" value="ARM repeat"/>
    <property type="match status" value="1"/>
</dbReference>
<dbReference type="PROSITE" id="PS50082">
    <property type="entry name" value="WD_REPEATS_2"/>
    <property type="match status" value="1"/>
</dbReference>
<feature type="compositionally biased region" description="Acidic residues" evidence="2">
    <location>
        <begin position="35"/>
        <end position="49"/>
    </location>
</feature>
<dbReference type="SMART" id="SM00320">
    <property type="entry name" value="WD40"/>
    <property type="match status" value="5"/>
</dbReference>
<dbReference type="InterPro" id="IPR015943">
    <property type="entry name" value="WD40/YVTN_repeat-like_dom_sf"/>
</dbReference>
<feature type="region of interest" description="Disordered" evidence="2">
    <location>
        <begin position="28"/>
        <end position="51"/>
    </location>
</feature>
<dbReference type="GO" id="GO:0005737">
    <property type="term" value="C:cytoplasm"/>
    <property type="evidence" value="ECO:0007669"/>
    <property type="project" value="TreeGrafter"/>
</dbReference>
<protein>
    <submittedName>
        <fullName evidence="3">Uncharacterized protein</fullName>
    </submittedName>
</protein>
<reference evidence="3 4" key="1">
    <citation type="journal article" date="2007" name="Proc. Natl. Acad. Sci. U.S.A.">
        <title>The tiny eukaryote Ostreococcus provides genomic insights into the paradox of plankton speciation.</title>
        <authorList>
            <person name="Palenik B."/>
            <person name="Grimwood J."/>
            <person name="Aerts A."/>
            <person name="Rouze P."/>
            <person name="Salamov A."/>
            <person name="Putnam N."/>
            <person name="Dupont C."/>
            <person name="Jorgensen R."/>
            <person name="Derelle E."/>
            <person name="Rombauts S."/>
            <person name="Zhou K."/>
            <person name="Otillar R."/>
            <person name="Merchant S.S."/>
            <person name="Podell S."/>
            <person name="Gaasterland T."/>
            <person name="Napoli C."/>
            <person name="Gendler K."/>
            <person name="Manuell A."/>
            <person name="Tai V."/>
            <person name="Vallon O."/>
            <person name="Piganeau G."/>
            <person name="Jancek S."/>
            <person name="Heijde M."/>
            <person name="Jabbari K."/>
            <person name="Bowler C."/>
            <person name="Lohr M."/>
            <person name="Robbens S."/>
            <person name="Werner G."/>
            <person name="Dubchak I."/>
            <person name="Pazour G.J."/>
            <person name="Ren Q."/>
            <person name="Paulsen I."/>
            <person name="Delwiche C."/>
            <person name="Schmutz J."/>
            <person name="Rokhsar D."/>
            <person name="Van de Peer Y."/>
            <person name="Moreau H."/>
            <person name="Grigoriev I.V."/>
        </authorList>
    </citation>
    <scope>NUCLEOTIDE SEQUENCE [LARGE SCALE GENOMIC DNA]</scope>
    <source>
        <strain evidence="3 4">CCE9901</strain>
    </source>
</reference>
<dbReference type="InterPro" id="IPR036322">
    <property type="entry name" value="WD40_repeat_dom_sf"/>
</dbReference>
<dbReference type="OrthoDB" id="553292at2759"/>
<dbReference type="eggNOG" id="KOG4155">
    <property type="taxonomic scope" value="Eukaryota"/>
</dbReference>
<dbReference type="PANTHER" id="PTHR44099">
    <property type="entry name" value="RABCONNECTIN-3B, ISOFORM A"/>
    <property type="match status" value="1"/>
</dbReference>
<keyword evidence="4" id="KW-1185">Reference proteome</keyword>
<sequence>MRACACAQFADAPFAHVVTALVVDDVSNRHREGEGEGEGEGERDDDDDGIATTSRANVRTWAWTGARDGAIVRWALEVDDDGDALGARQACAGHDDGVEAFARTRRAMVSVDASGGVCAWDRRSGECLHKRFIASGGERVGMVCEREVEFANGVGGVAVVVVAEATRRRRCEVIDPLSDVGVVLEIPQELKKMVEIFVDSSGALGVRDEDGRTHVWSCVGAPAESGDDESPSAPEASAFDLTGWNNIAKPIVQYIGDVRERDVFHHELDTAIGRVCAQGSEDCCVVSSPAGSFSLADRWESSPSNVVVTSCAPAKGARYAPESYVYGYSDGTICSQPLYGSSAPSTSFRGHDGAVLSLLDWTGDKKESFLLSGGKDGTVRAWDYASSKNMAVLRHHQGPVRWLLPAPMSARDASWNNVFITIGDDGVLGLVSADTWAVNFIMPGNGFGVKEMIWNAPRGVLAVLSKDGSLHVWDILTGVLERHLTGGAVQAMMANLREGSFHVVLHGMLGPAQRQWKYTRRRPQPLMWRCVQTNVFAISADINALLDPASNGLPSHGVKRRISLDSIKSSPSVISGSFVDEEVRALHLLLGMLVLSTEGNLDASIFDEFFANKSRYSDVSVIGAKGSVTFDLPGVRSMKKPSTTRELRLFMAATAIRIVQVSEAVSMAPYVEVMEAVEARNRVVDDADLVFYAWHCMDKVECVRQASKRLLCACLMKSLPPSFELAAPDDLFTCEQFARWDRLTPNSQFGNGLLGLIISSTACLTPNTTVHDSWNIKISRALLEGLKSPSKTVVLTSAALLTEGIKHSNWMSCLADPNKALEEVFELSSKVMSMSTDPTESMINREALSDVLSAFAGASPPFFFTHMNNRLRSLAPEHPAHMLAFMALMRVAQTNVKMLQVHAAYLMDTVMLALNPSNSALRKSCLQGVNVLLTELGKSSSMAFHRETQRFTAAIHGAVKNGTVMIVYDLQTATKWRTLEDNHTDLTDRATSEALATNWSNPLGLLTSPENSVKHSSNVLVDHMRSISMDEYDSGELSVKAVSFDADGNQVAAYLDKLSFVYIWDLTPSWRHTFTRGALPLGTSHYMPCVPSEAPLNDSDLGRSGESVVECSLKFVKSRQIRLVHGEVDMVFSFV</sequence>
<dbReference type="HOGENOM" id="CLU_278542_0_0_1"/>
<name>A4RR45_OSTLU</name>
<dbReference type="PANTHER" id="PTHR44099:SF4">
    <property type="entry name" value="RABCONNECTIN-3B, ISOFORM A"/>
    <property type="match status" value="1"/>
</dbReference>
<dbReference type="RefSeq" id="XP_001415836.1">
    <property type="nucleotide sequence ID" value="XM_001415799.1"/>
</dbReference>
<dbReference type="GeneID" id="5000027"/>
<dbReference type="KEGG" id="olu:OSTLU_13752"/>
<organism evidence="3 4">
    <name type="scientific">Ostreococcus lucimarinus (strain CCE9901)</name>
    <dbReference type="NCBI Taxonomy" id="436017"/>
    <lineage>
        <taxon>Eukaryota</taxon>
        <taxon>Viridiplantae</taxon>
        <taxon>Chlorophyta</taxon>
        <taxon>Mamiellophyceae</taxon>
        <taxon>Mamiellales</taxon>
        <taxon>Bathycoccaceae</taxon>
        <taxon>Ostreococcus</taxon>
    </lineage>
</organism>
<proteinExistence type="predicted"/>
<evidence type="ECO:0000313" key="4">
    <source>
        <dbReference type="Proteomes" id="UP000001568"/>
    </source>
</evidence>
<gene>
    <name evidence="3" type="ORF">OSTLU_13752</name>
</gene>
<dbReference type="STRING" id="436017.A4RR45"/>
<dbReference type="Proteomes" id="UP000001568">
    <property type="component" value="Chromosome 1"/>
</dbReference>
<accession>A4RR45</accession>
<evidence type="ECO:0000313" key="3">
    <source>
        <dbReference type="EMBL" id="ABO94128.1"/>
    </source>
</evidence>